<protein>
    <recommendedName>
        <fullName evidence="2">FCP1 homology domain-containing protein</fullName>
    </recommendedName>
</protein>
<dbReference type="PANTHER" id="PTHR43434">
    <property type="entry name" value="PHOSPHOGLYCOLATE PHOSPHATASE"/>
    <property type="match status" value="1"/>
</dbReference>
<dbReference type="GO" id="GO:0005829">
    <property type="term" value="C:cytosol"/>
    <property type="evidence" value="ECO:0007669"/>
    <property type="project" value="TreeGrafter"/>
</dbReference>
<evidence type="ECO:0000313" key="1">
    <source>
        <dbReference type="EMBL" id="SVA39195.1"/>
    </source>
</evidence>
<reference evidence="1" key="1">
    <citation type="submission" date="2018-05" db="EMBL/GenBank/DDBJ databases">
        <authorList>
            <person name="Lanie J.A."/>
            <person name="Ng W.-L."/>
            <person name="Kazmierczak K.M."/>
            <person name="Andrzejewski T.M."/>
            <person name="Davidsen T.M."/>
            <person name="Wayne K.J."/>
            <person name="Tettelin H."/>
            <person name="Glass J.I."/>
            <person name="Rusch D."/>
            <person name="Podicherti R."/>
            <person name="Tsui H.-C.T."/>
            <person name="Winkler M.E."/>
        </authorList>
    </citation>
    <scope>NUCLEOTIDE SEQUENCE</scope>
</reference>
<dbReference type="InterPro" id="IPR050155">
    <property type="entry name" value="HAD-like_hydrolase_sf"/>
</dbReference>
<accession>A0A381VFR9</accession>
<dbReference type="Pfam" id="PF00702">
    <property type="entry name" value="Hydrolase"/>
    <property type="match status" value="1"/>
</dbReference>
<dbReference type="SUPFAM" id="SSF56784">
    <property type="entry name" value="HAD-like"/>
    <property type="match status" value="1"/>
</dbReference>
<dbReference type="Gene3D" id="3.40.50.1000">
    <property type="entry name" value="HAD superfamily/HAD-like"/>
    <property type="match status" value="1"/>
</dbReference>
<dbReference type="GO" id="GO:0008967">
    <property type="term" value="F:phosphoglycolate phosphatase activity"/>
    <property type="evidence" value="ECO:0007669"/>
    <property type="project" value="TreeGrafter"/>
</dbReference>
<name>A0A381VFR9_9ZZZZ</name>
<gene>
    <name evidence="1" type="ORF">METZ01_LOCUS92049</name>
</gene>
<dbReference type="NCBIfam" id="TIGR01509">
    <property type="entry name" value="HAD-SF-IA-v3"/>
    <property type="match status" value="1"/>
</dbReference>
<proteinExistence type="predicted"/>
<dbReference type="AlphaFoldDB" id="A0A381VFR9"/>
<dbReference type="InterPro" id="IPR006439">
    <property type="entry name" value="HAD-SF_hydro_IA"/>
</dbReference>
<organism evidence="1">
    <name type="scientific">marine metagenome</name>
    <dbReference type="NCBI Taxonomy" id="408172"/>
    <lineage>
        <taxon>unclassified sequences</taxon>
        <taxon>metagenomes</taxon>
        <taxon>ecological metagenomes</taxon>
    </lineage>
</organism>
<dbReference type="InterPro" id="IPR023214">
    <property type="entry name" value="HAD_sf"/>
</dbReference>
<dbReference type="PANTHER" id="PTHR43434:SF3">
    <property type="entry name" value="GMP_IMP NUCLEOTIDASE YRFG"/>
    <property type="match status" value="1"/>
</dbReference>
<dbReference type="EMBL" id="UINC01008717">
    <property type="protein sequence ID" value="SVA39195.1"/>
    <property type="molecule type" value="Genomic_DNA"/>
</dbReference>
<evidence type="ECO:0008006" key="2">
    <source>
        <dbReference type="Google" id="ProtNLM"/>
    </source>
</evidence>
<sequence>MDGTLLDLNFDLHFWLEYLPIIYSEKHKVRIEDAKNILQKILDAEIGTLNWYCLDFWRNKLDLDIVQLKRNVSHLIQVHPNVDEFLTQVKLINKKIYLVTNAHRKTIKLKMQATKIEHYFDDIISSHDFGFAKQEQHFWHELTRNIGLKKERAIFFDDSQDVLHAARKFNIGQIIAISKPSSKLDAKEVSGFINIENFSQAMPIDID</sequence>
<dbReference type="GO" id="GO:0006281">
    <property type="term" value="P:DNA repair"/>
    <property type="evidence" value="ECO:0007669"/>
    <property type="project" value="TreeGrafter"/>
</dbReference>
<dbReference type="InterPro" id="IPR036412">
    <property type="entry name" value="HAD-like_sf"/>
</dbReference>
<dbReference type="CDD" id="cd01427">
    <property type="entry name" value="HAD_like"/>
    <property type="match status" value="1"/>
</dbReference>